<dbReference type="Proteomes" id="UP000195402">
    <property type="component" value="Unassembled WGS sequence"/>
</dbReference>
<organism evidence="1 2">
    <name type="scientific">Macleaya cordata</name>
    <name type="common">Five-seeded plume-poppy</name>
    <name type="synonym">Bocconia cordata</name>
    <dbReference type="NCBI Taxonomy" id="56857"/>
    <lineage>
        <taxon>Eukaryota</taxon>
        <taxon>Viridiplantae</taxon>
        <taxon>Streptophyta</taxon>
        <taxon>Embryophyta</taxon>
        <taxon>Tracheophyta</taxon>
        <taxon>Spermatophyta</taxon>
        <taxon>Magnoliopsida</taxon>
        <taxon>Ranunculales</taxon>
        <taxon>Papaveraceae</taxon>
        <taxon>Papaveroideae</taxon>
        <taxon>Macleaya</taxon>
    </lineage>
</organism>
<evidence type="ECO:0000313" key="2">
    <source>
        <dbReference type="Proteomes" id="UP000195402"/>
    </source>
</evidence>
<dbReference type="AlphaFoldDB" id="A0A200PUY0"/>
<comment type="caution">
    <text evidence="1">The sequence shown here is derived from an EMBL/GenBank/DDBJ whole genome shotgun (WGS) entry which is preliminary data.</text>
</comment>
<name>A0A200PUY0_MACCD</name>
<accession>A0A200PUY0</accession>
<proteinExistence type="predicted"/>
<evidence type="ECO:0000313" key="1">
    <source>
        <dbReference type="EMBL" id="OVA02023.1"/>
    </source>
</evidence>
<dbReference type="InParanoid" id="A0A200PUY0"/>
<protein>
    <submittedName>
        <fullName evidence="1">Uncharacterized protein</fullName>
    </submittedName>
</protein>
<sequence length="89" mass="10023">MVTCCRITQHLRSCDLGFYYSPARFRYFISTSSFGLSSSSLKPYSERIQRMMISSIASSRPVGFLQAQSSSGESPVLTDCFRFDFPSPL</sequence>
<dbReference type="EMBL" id="MVGT01004021">
    <property type="protein sequence ID" value="OVA02023.1"/>
    <property type="molecule type" value="Genomic_DNA"/>
</dbReference>
<gene>
    <name evidence="1" type="ORF">BVC80_8137g6</name>
</gene>
<keyword evidence="2" id="KW-1185">Reference proteome</keyword>
<reference evidence="1 2" key="1">
    <citation type="journal article" date="2017" name="Mol. Plant">
        <title>The Genome of Medicinal Plant Macleaya cordata Provides New Insights into Benzylisoquinoline Alkaloids Metabolism.</title>
        <authorList>
            <person name="Liu X."/>
            <person name="Liu Y."/>
            <person name="Huang P."/>
            <person name="Ma Y."/>
            <person name="Qing Z."/>
            <person name="Tang Q."/>
            <person name="Cao H."/>
            <person name="Cheng P."/>
            <person name="Zheng Y."/>
            <person name="Yuan Z."/>
            <person name="Zhou Y."/>
            <person name="Liu J."/>
            <person name="Tang Z."/>
            <person name="Zhuo Y."/>
            <person name="Zhang Y."/>
            <person name="Yu L."/>
            <person name="Huang J."/>
            <person name="Yang P."/>
            <person name="Peng Q."/>
            <person name="Zhang J."/>
            <person name="Jiang W."/>
            <person name="Zhang Z."/>
            <person name="Lin K."/>
            <person name="Ro D.K."/>
            <person name="Chen X."/>
            <person name="Xiong X."/>
            <person name="Shang Y."/>
            <person name="Huang S."/>
            <person name="Zeng J."/>
        </authorList>
    </citation>
    <scope>NUCLEOTIDE SEQUENCE [LARGE SCALE GENOMIC DNA]</scope>
    <source>
        <strain evidence="2">cv. BLH2017</strain>
        <tissue evidence="1">Root</tissue>
    </source>
</reference>